<proteinExistence type="predicted"/>
<dbReference type="EMBL" id="SADD01000002">
    <property type="protein sequence ID" value="RVU46989.1"/>
    <property type="molecule type" value="Genomic_DNA"/>
</dbReference>
<reference evidence="2 3" key="1">
    <citation type="submission" date="2019-01" db="EMBL/GenBank/DDBJ databases">
        <title>Lujinxingia litoralis gen. nov., sp. nov. and Lujinxingia sediminis gen. nov., sp. nov., new members in the order Bradymonadales, isolated from coastal sediment.</title>
        <authorList>
            <person name="Li C.-M."/>
        </authorList>
    </citation>
    <scope>NUCLEOTIDE SEQUENCE [LARGE SCALE GENOMIC DNA]</scope>
    <source>
        <strain evidence="2 3">SEH01</strain>
    </source>
</reference>
<name>A0ABY0CWG5_9DELT</name>
<dbReference type="InterPro" id="IPR025079">
    <property type="entry name" value="DUF3943"/>
</dbReference>
<dbReference type="Pfam" id="PF13084">
    <property type="entry name" value="DUF3943"/>
    <property type="match status" value="1"/>
</dbReference>
<gene>
    <name evidence="2" type="ORF">EA187_07590</name>
</gene>
<evidence type="ECO:0000313" key="2">
    <source>
        <dbReference type="EMBL" id="RVU46989.1"/>
    </source>
</evidence>
<accession>A0ABY0CWG5</accession>
<evidence type="ECO:0000313" key="3">
    <source>
        <dbReference type="Proteomes" id="UP000282926"/>
    </source>
</evidence>
<feature type="domain" description="DUF3943" evidence="1">
    <location>
        <begin position="242"/>
        <end position="329"/>
    </location>
</feature>
<sequence length="661" mass="73308">MFACSKSGSERRLKRWPVVWAALVGGLVLGAGEAVAQEPDEVAGDEAATLLVGEEVGAEVAAQVGEEDRERLFVSVRDRSREPGWSVRTCWELRSTVADGCVALPGRTVSKRDQGVVLARRSGRYRYHLRLERDIDGALRVEVVDWDPTRRDENVLYSVYREPGQGGDLGWVARSFEEGLVRSLAEPVDAGRGPRRYGRAALEIGVTLGVGTAWYWLNTDINSADWDYTLATQGERHWGFEGWRWDSNAMYLNTPLHPLAGAAYYTLARANELSLWQSFAAAMLATLIWEAAIEYKEIVSLNDLVLTGVAGVPLGEAYYQLGEFFRRSSPTRLNQALAWVFGAPSQFHDWADGREPVRAADVDRWGWPSEQWHRLELRLGAAASTPRARWEGGAPEGARQDVHLEVGSELVELEGYRSAGVSSGWEAGVLASELRADFAAGAAGLHRWGFLGRVDLAGWYGQSLSRGASGGRGVGGFVGTGLAYRHEQHRYDEGLDRFGIMHLPGVRAEHWGELGRLRWRMSYGVTPDFAAIDSRALPVVAPDGDVSGQRGVLVEGYYFGWGLSQELALEVDVARVHLGAGWRSHRVWSTQGADRLQESIDEDWMLEDRVNVGRVEVLTSWPVETVRLGALLERRGREGAIDDVVSTLQEWRAMWVFEAVY</sequence>
<dbReference type="RefSeq" id="WP_127779848.1">
    <property type="nucleotide sequence ID" value="NZ_SADD01000002.1"/>
</dbReference>
<evidence type="ECO:0000259" key="1">
    <source>
        <dbReference type="Pfam" id="PF13084"/>
    </source>
</evidence>
<organism evidence="2 3">
    <name type="scientific">Lujinxingia sediminis</name>
    <dbReference type="NCBI Taxonomy" id="2480984"/>
    <lineage>
        <taxon>Bacteria</taxon>
        <taxon>Deltaproteobacteria</taxon>
        <taxon>Bradymonadales</taxon>
        <taxon>Lujinxingiaceae</taxon>
        <taxon>Lujinxingia</taxon>
    </lineage>
</organism>
<comment type="caution">
    <text evidence="2">The sequence shown here is derived from an EMBL/GenBank/DDBJ whole genome shotgun (WGS) entry which is preliminary data.</text>
</comment>
<dbReference type="Proteomes" id="UP000282926">
    <property type="component" value="Unassembled WGS sequence"/>
</dbReference>
<keyword evidence="3" id="KW-1185">Reference proteome</keyword>
<protein>
    <submittedName>
        <fullName evidence="2">DUF3943 domain-containing protein</fullName>
    </submittedName>
</protein>